<dbReference type="EMBL" id="CM039172">
    <property type="protein sequence ID" value="KAH9780323.1"/>
    <property type="molecule type" value="Genomic_DNA"/>
</dbReference>
<accession>A0ACB8M3V4</accession>
<dbReference type="Proteomes" id="UP000829398">
    <property type="component" value="Chromosome 3"/>
</dbReference>
<organism evidence="1 2">
    <name type="scientific">Citrus sinensis</name>
    <name type="common">Sweet orange</name>
    <name type="synonym">Citrus aurantium var. sinensis</name>
    <dbReference type="NCBI Taxonomy" id="2711"/>
    <lineage>
        <taxon>Eukaryota</taxon>
        <taxon>Viridiplantae</taxon>
        <taxon>Streptophyta</taxon>
        <taxon>Embryophyta</taxon>
        <taxon>Tracheophyta</taxon>
        <taxon>Spermatophyta</taxon>
        <taxon>Magnoliopsida</taxon>
        <taxon>eudicotyledons</taxon>
        <taxon>Gunneridae</taxon>
        <taxon>Pentapetalae</taxon>
        <taxon>rosids</taxon>
        <taxon>malvids</taxon>
        <taxon>Sapindales</taxon>
        <taxon>Rutaceae</taxon>
        <taxon>Aurantioideae</taxon>
        <taxon>Citrus</taxon>
    </lineage>
</organism>
<protein>
    <submittedName>
        <fullName evidence="1">Uncharacterized protein</fullName>
    </submittedName>
</protein>
<sequence length="318" mass="36448">MTEHTNGFQGLVDQLTTMKIILDDELQPLLLLSSLPDSWETLMVSVNILVPNGKLDDNGYTNQFSEGKWKLTKGSPVLAKGRKIVGDAEKSDESQSSLQIPIILTSVSSPVAHDDHGGAVEDNNDDGGEPKYFEEVMSHQHKNEWVKAIQEEMKSLNENHTYDIVKLPKGKRALKNKWVYRLKTENKSQQQYKARLVVKDFSLKKCVDFEEIFSPMMKTSSIRVVLGLVASEIEQFDVMKVFLHGDLDEEIYIEQPEGFNIKGKEELVCKLKKSLYGLKQAPRQWYKKFDSFMENLGFNEIMYDYCVFVKKLKYKCAT</sequence>
<evidence type="ECO:0000313" key="2">
    <source>
        <dbReference type="Proteomes" id="UP000829398"/>
    </source>
</evidence>
<proteinExistence type="predicted"/>
<reference evidence="2" key="1">
    <citation type="journal article" date="2023" name="Hortic. Res.">
        <title>A chromosome-level phased genome enabling allele-level studies in sweet orange: a case study on citrus Huanglongbing tolerance.</title>
        <authorList>
            <person name="Wu B."/>
            <person name="Yu Q."/>
            <person name="Deng Z."/>
            <person name="Duan Y."/>
            <person name="Luo F."/>
            <person name="Gmitter F. Jr."/>
        </authorList>
    </citation>
    <scope>NUCLEOTIDE SEQUENCE [LARGE SCALE GENOMIC DNA]</scope>
    <source>
        <strain evidence="2">cv. Valencia</strain>
    </source>
</reference>
<comment type="caution">
    <text evidence="1">The sequence shown here is derived from an EMBL/GenBank/DDBJ whole genome shotgun (WGS) entry which is preliminary data.</text>
</comment>
<name>A0ACB8M3V4_CITSI</name>
<gene>
    <name evidence="1" type="ORF">KPL71_008037</name>
</gene>
<keyword evidence="2" id="KW-1185">Reference proteome</keyword>
<evidence type="ECO:0000313" key="1">
    <source>
        <dbReference type="EMBL" id="KAH9780323.1"/>
    </source>
</evidence>